<feature type="transmembrane region" description="Helical" evidence="7">
    <location>
        <begin position="22"/>
        <end position="43"/>
    </location>
</feature>
<dbReference type="InterPro" id="IPR004358">
    <property type="entry name" value="Sig_transdc_His_kin-like_C"/>
</dbReference>
<dbReference type="Gene3D" id="1.10.287.130">
    <property type="match status" value="1"/>
</dbReference>
<dbReference type="PANTHER" id="PTHR43711">
    <property type="entry name" value="TWO-COMPONENT HISTIDINE KINASE"/>
    <property type="match status" value="1"/>
</dbReference>
<evidence type="ECO:0000256" key="4">
    <source>
        <dbReference type="ARBA" id="ARBA00022679"/>
    </source>
</evidence>
<dbReference type="RefSeq" id="WP_394397493.1">
    <property type="nucleotide sequence ID" value="NZ_JBIGHW010000004.1"/>
</dbReference>
<dbReference type="InterPro" id="IPR000014">
    <property type="entry name" value="PAS"/>
</dbReference>
<dbReference type="EMBL" id="JBIGHW010000004">
    <property type="protein sequence ID" value="MFG6441171.1"/>
    <property type="molecule type" value="Genomic_DNA"/>
</dbReference>
<dbReference type="SMART" id="SM00086">
    <property type="entry name" value="PAC"/>
    <property type="match status" value="2"/>
</dbReference>
<dbReference type="Gene3D" id="3.30.565.10">
    <property type="entry name" value="Histidine kinase-like ATPase, C-terminal domain"/>
    <property type="match status" value="1"/>
</dbReference>
<evidence type="ECO:0000313" key="11">
    <source>
        <dbReference type="EMBL" id="MFG6441171.1"/>
    </source>
</evidence>
<keyword evidence="11" id="KW-0067">ATP-binding</keyword>
<evidence type="ECO:0000256" key="1">
    <source>
        <dbReference type="ARBA" id="ARBA00000085"/>
    </source>
</evidence>
<dbReference type="SUPFAM" id="SSF47384">
    <property type="entry name" value="Homodimeric domain of signal transducing histidine kinase"/>
    <property type="match status" value="1"/>
</dbReference>
<feature type="transmembrane region" description="Helical" evidence="7">
    <location>
        <begin position="310"/>
        <end position="329"/>
    </location>
</feature>
<proteinExistence type="predicted"/>
<sequence>MGRNSQQGGTGAERPTLGRAQFLAKALAALVAVGVLAALAGLAEFERRETLENAQARAELISRTLEEHVTRTIGSASLVLQTLGEAIARQPSAEPARLQSLMSQTLLASLPYLRGAAVLDEQGVVLASSIPEERGLRIDLARLGSAPREHHDMLLPLLHGRSLADLADLAVGAAARPPAGVDMLPLLRMLRGPGGQKLLLVALINPGVLANFQQVALSGDDGVAALAGFDGQLIAANDRLPVAPGRRIEGHPIFDSWLPAREHGQYIGKGLRAGPQVVAFRASRTRPLVVTVELAVVTALQTWYERVRWLAAAGVLVLLAIAGGAMTLLRAMNSRERARSALDGAHEQVALRERELSVLLKSVQEVIFRTDAGGAITFVNARWAAISDEPLEQARGRYLHDLVIAADRARTAALFRADDRSGVRQAQVCIPAADARPRHFLLAAVPLFKNGQVVGFAGSAVDVSERVAAEQQLQHQLAFTGLLQEISPLPVSMFDAAGRYVMVNQAWEEFVGRTRAQVVGTPVGHFLPPEAASLHADQDAELMARGGRLRYETRVQHRNGSLRDMVVTKVLVPGEDGQPAGILCTLMDVSEFRDAERATREARDAAEEASRSKSEFVANISHELRTPLQAILGFSELGYTRGLDNPRLAGMFNDIHNSGQRMLALVNDLLDVSKIESAVGTFDLERCDLRTLVNAVLRELAPLVGKRRLRLSVALPEQSLRVKVDPLRMQQAIRNVVANAIKFSPEGGQLEVQAGEAADGEVWLSVADRGPGIPPAEIETIFDAFVQSSKTKDGSGGTGLGLAICRKIIDVHGGRISADNRADGGAVFRIQLPQRPSGDSQLDSTF</sequence>
<comment type="catalytic activity">
    <reaction evidence="1">
        <text>ATP + protein L-histidine = ADP + protein N-phospho-L-histidine.</text>
        <dbReference type="EC" id="2.7.13.3"/>
    </reaction>
</comment>
<keyword evidence="3" id="KW-0597">Phosphoprotein</keyword>
<keyword evidence="5" id="KW-0418">Kinase</keyword>
<dbReference type="CDD" id="cd00075">
    <property type="entry name" value="HATPase"/>
    <property type="match status" value="1"/>
</dbReference>
<comment type="caution">
    <text evidence="11">The sequence shown here is derived from an EMBL/GenBank/DDBJ whole genome shotgun (WGS) entry which is preliminary data.</text>
</comment>
<dbReference type="Pfam" id="PF02518">
    <property type="entry name" value="HATPase_c"/>
    <property type="match status" value="1"/>
</dbReference>
<dbReference type="InterPro" id="IPR000700">
    <property type="entry name" value="PAS-assoc_C"/>
</dbReference>
<keyword evidence="7" id="KW-0472">Membrane</keyword>
<dbReference type="InterPro" id="IPR036890">
    <property type="entry name" value="HATPase_C_sf"/>
</dbReference>
<dbReference type="PRINTS" id="PR00344">
    <property type="entry name" value="BCTRLSENSOR"/>
</dbReference>
<dbReference type="PROSITE" id="PS50109">
    <property type="entry name" value="HIS_KIN"/>
    <property type="match status" value="1"/>
</dbReference>
<evidence type="ECO:0000259" key="9">
    <source>
        <dbReference type="PROSITE" id="PS50112"/>
    </source>
</evidence>
<dbReference type="CDD" id="cd00130">
    <property type="entry name" value="PAS"/>
    <property type="match status" value="2"/>
</dbReference>
<organism evidence="11 12">
    <name type="scientific">Pelomonas margarita</name>
    <dbReference type="NCBI Taxonomy" id="3299031"/>
    <lineage>
        <taxon>Bacteria</taxon>
        <taxon>Pseudomonadati</taxon>
        <taxon>Pseudomonadota</taxon>
        <taxon>Betaproteobacteria</taxon>
        <taxon>Burkholderiales</taxon>
        <taxon>Sphaerotilaceae</taxon>
        <taxon>Roseateles</taxon>
    </lineage>
</organism>
<dbReference type="Proteomes" id="UP001606301">
    <property type="component" value="Unassembled WGS sequence"/>
</dbReference>
<evidence type="ECO:0000256" key="7">
    <source>
        <dbReference type="SAM" id="Phobius"/>
    </source>
</evidence>
<feature type="domain" description="PAC" evidence="10">
    <location>
        <begin position="424"/>
        <end position="475"/>
    </location>
</feature>
<feature type="domain" description="PAS" evidence="9">
    <location>
        <begin position="490"/>
        <end position="530"/>
    </location>
</feature>
<feature type="domain" description="PAC" evidence="10">
    <location>
        <begin position="549"/>
        <end position="601"/>
    </location>
</feature>
<evidence type="ECO:0000259" key="10">
    <source>
        <dbReference type="PROSITE" id="PS50113"/>
    </source>
</evidence>
<evidence type="ECO:0000256" key="6">
    <source>
        <dbReference type="ARBA" id="ARBA00023012"/>
    </source>
</evidence>
<keyword evidence="4" id="KW-0808">Transferase</keyword>
<keyword evidence="6" id="KW-0902">Two-component regulatory system</keyword>
<dbReference type="Pfam" id="PF08448">
    <property type="entry name" value="PAS_4"/>
    <property type="match status" value="2"/>
</dbReference>
<dbReference type="EC" id="2.7.13.3" evidence="2"/>
<dbReference type="PROSITE" id="PS50112">
    <property type="entry name" value="PAS"/>
    <property type="match status" value="1"/>
</dbReference>
<dbReference type="InterPro" id="IPR003594">
    <property type="entry name" value="HATPase_dom"/>
</dbReference>
<dbReference type="InterPro" id="IPR036097">
    <property type="entry name" value="HisK_dim/P_sf"/>
</dbReference>
<gene>
    <name evidence="11" type="ORF">ACG0Z3_10825</name>
</gene>
<dbReference type="SMART" id="SM00388">
    <property type="entry name" value="HisKA"/>
    <property type="match status" value="1"/>
</dbReference>
<dbReference type="InterPro" id="IPR050736">
    <property type="entry name" value="Sensor_HK_Regulatory"/>
</dbReference>
<dbReference type="NCBIfam" id="TIGR00229">
    <property type="entry name" value="sensory_box"/>
    <property type="match status" value="2"/>
</dbReference>
<dbReference type="Pfam" id="PF00512">
    <property type="entry name" value="HisKA"/>
    <property type="match status" value="1"/>
</dbReference>
<dbReference type="PROSITE" id="PS50113">
    <property type="entry name" value="PAC"/>
    <property type="match status" value="2"/>
</dbReference>
<name>A0ABW7FIJ5_9BURK</name>
<dbReference type="PANTHER" id="PTHR43711:SF1">
    <property type="entry name" value="HISTIDINE KINASE 1"/>
    <property type="match status" value="1"/>
</dbReference>
<evidence type="ECO:0000256" key="5">
    <source>
        <dbReference type="ARBA" id="ARBA00022777"/>
    </source>
</evidence>
<evidence type="ECO:0000256" key="3">
    <source>
        <dbReference type="ARBA" id="ARBA00022553"/>
    </source>
</evidence>
<keyword evidence="7" id="KW-1133">Transmembrane helix</keyword>
<accession>A0ABW7FIJ5</accession>
<dbReference type="SUPFAM" id="SSF55785">
    <property type="entry name" value="PYP-like sensor domain (PAS domain)"/>
    <property type="match status" value="2"/>
</dbReference>
<dbReference type="InterPro" id="IPR003661">
    <property type="entry name" value="HisK_dim/P_dom"/>
</dbReference>
<dbReference type="SUPFAM" id="SSF55874">
    <property type="entry name" value="ATPase domain of HSP90 chaperone/DNA topoisomerase II/histidine kinase"/>
    <property type="match status" value="1"/>
</dbReference>
<dbReference type="CDD" id="cd18773">
    <property type="entry name" value="PDC1_HK_sensor"/>
    <property type="match status" value="1"/>
</dbReference>
<reference evidence="11 12" key="1">
    <citation type="submission" date="2024-08" db="EMBL/GenBank/DDBJ databases">
        <authorList>
            <person name="Lu H."/>
        </authorList>
    </citation>
    <scope>NUCLEOTIDE SEQUENCE [LARGE SCALE GENOMIC DNA]</scope>
    <source>
        <strain evidence="11 12">LKC17W</strain>
    </source>
</reference>
<dbReference type="InterPro" id="IPR001610">
    <property type="entry name" value="PAC"/>
</dbReference>
<keyword evidence="12" id="KW-1185">Reference proteome</keyword>
<dbReference type="CDD" id="cd00082">
    <property type="entry name" value="HisKA"/>
    <property type="match status" value="1"/>
</dbReference>
<dbReference type="InterPro" id="IPR013656">
    <property type="entry name" value="PAS_4"/>
</dbReference>
<dbReference type="InterPro" id="IPR035965">
    <property type="entry name" value="PAS-like_dom_sf"/>
</dbReference>
<dbReference type="SMART" id="SM00387">
    <property type="entry name" value="HATPase_c"/>
    <property type="match status" value="1"/>
</dbReference>
<dbReference type="GO" id="GO:0005524">
    <property type="term" value="F:ATP binding"/>
    <property type="evidence" value="ECO:0007669"/>
    <property type="project" value="UniProtKB-KW"/>
</dbReference>
<protein>
    <recommendedName>
        <fullName evidence="2">histidine kinase</fullName>
        <ecNumber evidence="2">2.7.13.3</ecNumber>
    </recommendedName>
</protein>
<keyword evidence="11" id="KW-0547">Nucleotide-binding</keyword>
<evidence type="ECO:0000256" key="2">
    <source>
        <dbReference type="ARBA" id="ARBA00012438"/>
    </source>
</evidence>
<dbReference type="CDD" id="cd12915">
    <property type="entry name" value="PDC2_DGC_like"/>
    <property type="match status" value="1"/>
</dbReference>
<feature type="domain" description="Histidine kinase" evidence="8">
    <location>
        <begin position="619"/>
        <end position="836"/>
    </location>
</feature>
<evidence type="ECO:0000259" key="8">
    <source>
        <dbReference type="PROSITE" id="PS50109"/>
    </source>
</evidence>
<dbReference type="InterPro" id="IPR005467">
    <property type="entry name" value="His_kinase_dom"/>
</dbReference>
<dbReference type="SMART" id="SM00091">
    <property type="entry name" value="PAS"/>
    <property type="match status" value="2"/>
</dbReference>
<dbReference type="Gene3D" id="3.30.450.20">
    <property type="entry name" value="PAS domain"/>
    <property type="match status" value="4"/>
</dbReference>
<keyword evidence="7" id="KW-0812">Transmembrane</keyword>
<evidence type="ECO:0000313" key="12">
    <source>
        <dbReference type="Proteomes" id="UP001606301"/>
    </source>
</evidence>